<dbReference type="GO" id="GO:0035485">
    <property type="term" value="F:adenine/guanine mispair binding"/>
    <property type="evidence" value="ECO:0007669"/>
    <property type="project" value="TreeGrafter"/>
</dbReference>
<dbReference type="InterPro" id="IPR029119">
    <property type="entry name" value="MutY_C"/>
</dbReference>
<accession>A0A511BQN1</accession>
<keyword evidence="10 14" id="KW-0408">Iron</keyword>
<evidence type="ECO:0000256" key="12">
    <source>
        <dbReference type="ARBA" id="ARBA00023204"/>
    </source>
</evidence>
<dbReference type="GO" id="GO:0006284">
    <property type="term" value="P:base-excision repair"/>
    <property type="evidence" value="ECO:0007669"/>
    <property type="project" value="UniProtKB-UniRule"/>
</dbReference>
<dbReference type="CDD" id="cd03431">
    <property type="entry name" value="NUDIX_DNA_Glycosylase_C-MutY"/>
    <property type="match status" value="1"/>
</dbReference>
<proteinExistence type="inferred from homology"/>
<comment type="similarity">
    <text evidence="3 14">Belongs to the Nth/MutY family.</text>
</comment>
<evidence type="ECO:0000256" key="5">
    <source>
        <dbReference type="ARBA" id="ARBA00022023"/>
    </source>
</evidence>
<dbReference type="SUPFAM" id="SSF48150">
    <property type="entry name" value="DNA-glycosylase"/>
    <property type="match status" value="1"/>
</dbReference>
<evidence type="ECO:0000256" key="3">
    <source>
        <dbReference type="ARBA" id="ARBA00008343"/>
    </source>
</evidence>
<dbReference type="FunFam" id="1.10.340.30:FF:000002">
    <property type="entry name" value="Adenine DNA glycosylase"/>
    <property type="match status" value="1"/>
</dbReference>
<evidence type="ECO:0000256" key="13">
    <source>
        <dbReference type="ARBA" id="ARBA00023295"/>
    </source>
</evidence>
<evidence type="ECO:0000256" key="8">
    <source>
        <dbReference type="ARBA" id="ARBA00022763"/>
    </source>
</evidence>
<dbReference type="SMART" id="SM00478">
    <property type="entry name" value="ENDO3c"/>
    <property type="match status" value="1"/>
</dbReference>
<dbReference type="InterPro" id="IPR023170">
    <property type="entry name" value="HhH_base_excis_C"/>
</dbReference>
<dbReference type="SUPFAM" id="SSF55811">
    <property type="entry name" value="Nudix"/>
    <property type="match status" value="1"/>
</dbReference>
<dbReference type="EC" id="3.2.2.31" evidence="4 14"/>
<dbReference type="GO" id="GO:0046872">
    <property type="term" value="F:metal ion binding"/>
    <property type="evidence" value="ECO:0007669"/>
    <property type="project" value="UniProtKB-UniRule"/>
</dbReference>
<dbReference type="EMBL" id="BJVC01000003">
    <property type="protein sequence ID" value="GEL02382.1"/>
    <property type="molecule type" value="Genomic_DNA"/>
</dbReference>
<keyword evidence="8 14" id="KW-0227">DNA damage</keyword>
<reference evidence="16 17" key="1">
    <citation type="submission" date="2019-07" db="EMBL/GenBank/DDBJ databases">
        <title>Whole genome shotgun sequence of Swaminathania salitolerans NBRC 104436.</title>
        <authorList>
            <person name="Hosoyama A."/>
            <person name="Uohara A."/>
            <person name="Ohji S."/>
            <person name="Ichikawa N."/>
        </authorList>
    </citation>
    <scope>NUCLEOTIDE SEQUENCE [LARGE SCALE GENOMIC DNA]</scope>
    <source>
        <strain evidence="16 17">NBRC 104436</strain>
    </source>
</reference>
<dbReference type="PANTHER" id="PTHR42944:SF1">
    <property type="entry name" value="ADENINE DNA GLYCOSYLASE"/>
    <property type="match status" value="1"/>
</dbReference>
<evidence type="ECO:0000256" key="10">
    <source>
        <dbReference type="ARBA" id="ARBA00023004"/>
    </source>
</evidence>
<dbReference type="CDD" id="cd00056">
    <property type="entry name" value="ENDO3c"/>
    <property type="match status" value="1"/>
</dbReference>
<dbReference type="InterPro" id="IPR003265">
    <property type="entry name" value="HhH-GPD_domain"/>
</dbReference>
<evidence type="ECO:0000256" key="11">
    <source>
        <dbReference type="ARBA" id="ARBA00023014"/>
    </source>
</evidence>
<comment type="function">
    <text evidence="2">Adenine glycosylase active on G-A mispairs. MutY also corrects error-prone DNA synthesis past GO lesions which are due to the oxidatively damaged form of guanine: 7,8-dihydro-8-oxoguanine (8-oxo-dGTP).</text>
</comment>
<keyword evidence="13 14" id="KW-0326">Glycosidase</keyword>
<dbReference type="RefSeq" id="WP_246103727.1">
    <property type="nucleotide sequence ID" value="NZ_BJVC01000003.1"/>
</dbReference>
<evidence type="ECO:0000256" key="9">
    <source>
        <dbReference type="ARBA" id="ARBA00022801"/>
    </source>
</evidence>
<dbReference type="Gene3D" id="3.90.79.10">
    <property type="entry name" value="Nucleoside Triphosphate Pyrophosphohydrolase"/>
    <property type="match status" value="1"/>
</dbReference>
<dbReference type="GO" id="GO:0006298">
    <property type="term" value="P:mismatch repair"/>
    <property type="evidence" value="ECO:0007669"/>
    <property type="project" value="TreeGrafter"/>
</dbReference>
<keyword evidence="9" id="KW-0378">Hydrolase</keyword>
<dbReference type="AlphaFoldDB" id="A0A511BQN1"/>
<comment type="caution">
    <text evidence="16">The sequence shown here is derived from an EMBL/GenBank/DDBJ whole genome shotgun (WGS) entry which is preliminary data.</text>
</comment>
<gene>
    <name evidence="16" type="ORF">SSA02_15450</name>
</gene>
<dbReference type="GO" id="GO:0000701">
    <property type="term" value="F:purine-specific mismatch base pair DNA N-glycosylase activity"/>
    <property type="evidence" value="ECO:0007669"/>
    <property type="project" value="UniProtKB-EC"/>
</dbReference>
<keyword evidence="17" id="KW-1185">Reference proteome</keyword>
<keyword evidence="7" id="KW-0479">Metal-binding</keyword>
<dbReference type="Gene3D" id="1.10.340.30">
    <property type="entry name" value="Hypothetical protein, domain 2"/>
    <property type="match status" value="1"/>
</dbReference>
<dbReference type="InterPro" id="IPR015797">
    <property type="entry name" value="NUDIX_hydrolase-like_dom_sf"/>
</dbReference>
<evidence type="ECO:0000259" key="15">
    <source>
        <dbReference type="SMART" id="SM00478"/>
    </source>
</evidence>
<dbReference type="GO" id="GO:0032357">
    <property type="term" value="F:oxidized purine DNA binding"/>
    <property type="evidence" value="ECO:0007669"/>
    <property type="project" value="TreeGrafter"/>
</dbReference>
<dbReference type="InterPro" id="IPR011257">
    <property type="entry name" value="DNA_glycosylase"/>
</dbReference>
<dbReference type="InterPro" id="IPR044298">
    <property type="entry name" value="MIG/MutY"/>
</dbReference>
<keyword evidence="12" id="KW-0234">DNA repair</keyword>
<dbReference type="Pfam" id="PF14815">
    <property type="entry name" value="NUDIX_4"/>
    <property type="match status" value="1"/>
</dbReference>
<dbReference type="Proteomes" id="UP000321405">
    <property type="component" value="Unassembled WGS sequence"/>
</dbReference>
<dbReference type="Pfam" id="PF00633">
    <property type="entry name" value="HHH"/>
    <property type="match status" value="1"/>
</dbReference>
<keyword evidence="11" id="KW-0411">Iron-sulfur</keyword>
<dbReference type="InterPro" id="IPR000445">
    <property type="entry name" value="HhH_motif"/>
</dbReference>
<dbReference type="PROSITE" id="PS01155">
    <property type="entry name" value="ENDONUCLEASE_III_2"/>
    <property type="match status" value="1"/>
</dbReference>
<evidence type="ECO:0000256" key="6">
    <source>
        <dbReference type="ARBA" id="ARBA00022485"/>
    </source>
</evidence>
<dbReference type="PANTHER" id="PTHR42944">
    <property type="entry name" value="ADENINE DNA GLYCOSYLASE"/>
    <property type="match status" value="1"/>
</dbReference>
<organism evidence="16 17">
    <name type="scientific">Swaminathania salitolerans</name>
    <dbReference type="NCBI Taxonomy" id="182838"/>
    <lineage>
        <taxon>Bacteria</taxon>
        <taxon>Pseudomonadati</taxon>
        <taxon>Pseudomonadota</taxon>
        <taxon>Alphaproteobacteria</taxon>
        <taxon>Acetobacterales</taxon>
        <taxon>Acetobacteraceae</taxon>
        <taxon>Swaminathania</taxon>
    </lineage>
</organism>
<evidence type="ECO:0000256" key="7">
    <source>
        <dbReference type="ARBA" id="ARBA00022723"/>
    </source>
</evidence>
<evidence type="ECO:0000313" key="17">
    <source>
        <dbReference type="Proteomes" id="UP000321405"/>
    </source>
</evidence>
<dbReference type="PROSITE" id="PS00764">
    <property type="entry name" value="ENDONUCLEASE_III_1"/>
    <property type="match status" value="1"/>
</dbReference>
<dbReference type="InterPro" id="IPR004035">
    <property type="entry name" value="Endouclease-III_FeS-bd_BS"/>
</dbReference>
<comment type="catalytic activity">
    <reaction evidence="1 14">
        <text>Hydrolyzes free adenine bases from 7,8-dihydro-8-oxoguanine:adenine mismatched double-stranded DNA, leaving an apurinic site.</text>
        <dbReference type="EC" id="3.2.2.31"/>
    </reaction>
</comment>
<dbReference type="Gene3D" id="1.10.1670.10">
    <property type="entry name" value="Helix-hairpin-Helix base-excision DNA repair enzymes (C-terminal)"/>
    <property type="match status" value="1"/>
</dbReference>
<protein>
    <recommendedName>
        <fullName evidence="5 14">Adenine DNA glycosylase</fullName>
        <ecNumber evidence="4 14">3.2.2.31</ecNumber>
    </recommendedName>
</protein>
<dbReference type="InterPro" id="IPR004036">
    <property type="entry name" value="Endonuclease-III-like_CS2"/>
</dbReference>
<evidence type="ECO:0000256" key="14">
    <source>
        <dbReference type="RuleBase" id="RU365096"/>
    </source>
</evidence>
<dbReference type="GO" id="GO:0034039">
    <property type="term" value="F:8-oxo-7,8-dihydroguanine DNA N-glycosylase activity"/>
    <property type="evidence" value="ECO:0007669"/>
    <property type="project" value="TreeGrafter"/>
</dbReference>
<dbReference type="Pfam" id="PF00730">
    <property type="entry name" value="HhH-GPD"/>
    <property type="match status" value="1"/>
</dbReference>
<evidence type="ECO:0000256" key="4">
    <source>
        <dbReference type="ARBA" id="ARBA00012045"/>
    </source>
</evidence>
<feature type="domain" description="HhH-GPD" evidence="15">
    <location>
        <begin position="23"/>
        <end position="174"/>
    </location>
</feature>
<evidence type="ECO:0000313" key="16">
    <source>
        <dbReference type="EMBL" id="GEL02382.1"/>
    </source>
</evidence>
<keyword evidence="6" id="KW-0004">4Fe-4S</keyword>
<evidence type="ECO:0000256" key="2">
    <source>
        <dbReference type="ARBA" id="ARBA00002933"/>
    </source>
</evidence>
<comment type="cofactor">
    <cofactor evidence="14">
        <name>[4Fe-4S] cluster</name>
        <dbReference type="ChEBI" id="CHEBI:49883"/>
    </cofactor>
    <text evidence="14">Binds 1 [4Fe-4S] cluster.</text>
</comment>
<sequence length="336" mass="36721">MLPWRSLPGAPTDPYAVWLSEIMLQQTTVAAVVPYYERFLKIYPTVRHLAEAPLDDVLSLWAGLGYYSRARNLHACARQIASLGSFPETVAGLQALPGIGAYTARAIASIAFSVPVVPVDGNVERIVARLFALDAPLPGVRRTLDARAATLNTESTARNAPSEFTQALFDLGAGICTPRRPGCLVCPWQDPCLAHKTGTPERFPVRAVKKPKPERYGTVFLLRDDRNAVWARRRPESGLLGGMTELPGTAWLDAPPEASTVDAAAPIEADWQEIGRIRHVFTHFSLQLTVLEARIGRFESLHNQAGFACPEETLTRQAFPSVMRKCLMLGPNGISG</sequence>
<dbReference type="GO" id="GO:0051539">
    <property type="term" value="F:4 iron, 4 sulfur cluster binding"/>
    <property type="evidence" value="ECO:0007669"/>
    <property type="project" value="UniProtKB-UniRule"/>
</dbReference>
<name>A0A511BQN1_9PROT</name>
<evidence type="ECO:0000256" key="1">
    <source>
        <dbReference type="ARBA" id="ARBA00000843"/>
    </source>
</evidence>